<proteinExistence type="inferred from homology"/>
<dbReference type="Gene3D" id="3.30.1140.40">
    <property type="entry name" value="Tctex-1"/>
    <property type="match status" value="1"/>
</dbReference>
<dbReference type="InterPro" id="IPR005334">
    <property type="entry name" value="Tctex-1-like"/>
</dbReference>
<dbReference type="Pfam" id="PF03645">
    <property type="entry name" value="Tctex-1"/>
    <property type="match status" value="1"/>
</dbReference>
<dbReference type="GO" id="GO:0005868">
    <property type="term" value="C:cytoplasmic dynein complex"/>
    <property type="evidence" value="ECO:0007669"/>
    <property type="project" value="TreeGrafter"/>
</dbReference>
<comment type="similarity">
    <text evidence="1">Belongs to the dynein light chain Tctex-type family.</text>
</comment>
<dbReference type="EMBL" id="GBEZ01016476">
    <property type="protein sequence ID" value="JAC69776.1"/>
    <property type="molecule type" value="Transcribed_RNA"/>
</dbReference>
<dbReference type="FunFam" id="3.30.1140.40:FF:000003">
    <property type="entry name" value="tctex1 domain-containing protein 2"/>
    <property type="match status" value="1"/>
</dbReference>
<accession>A0A061RGY2</accession>
<dbReference type="GO" id="GO:0007018">
    <property type="term" value="P:microtubule-based movement"/>
    <property type="evidence" value="ECO:0007669"/>
    <property type="project" value="TreeGrafter"/>
</dbReference>
<dbReference type="PANTHER" id="PTHR21255">
    <property type="entry name" value="T-COMPLEX-ASSOCIATED-TESTIS-EXPRESSED 1/ DYNEIN LIGHT CHAIN"/>
    <property type="match status" value="1"/>
</dbReference>
<organism evidence="2">
    <name type="scientific">Tetraselmis sp. GSL018</name>
    <dbReference type="NCBI Taxonomy" id="582737"/>
    <lineage>
        <taxon>Eukaryota</taxon>
        <taxon>Viridiplantae</taxon>
        <taxon>Chlorophyta</taxon>
        <taxon>core chlorophytes</taxon>
        <taxon>Chlorodendrophyceae</taxon>
        <taxon>Chlorodendrales</taxon>
        <taxon>Chlorodendraceae</taxon>
        <taxon>Tetraselmis</taxon>
    </lineage>
</organism>
<dbReference type="PANTHER" id="PTHR21255:SF67">
    <property type="entry name" value="TCTEX1 DOMAIN-CONTAINING PROTEIN 2"/>
    <property type="match status" value="1"/>
</dbReference>
<dbReference type="GO" id="GO:0005737">
    <property type="term" value="C:cytoplasm"/>
    <property type="evidence" value="ECO:0007669"/>
    <property type="project" value="TreeGrafter"/>
</dbReference>
<name>A0A061RGY2_9CHLO</name>
<dbReference type="AlphaFoldDB" id="A0A061RGY2"/>
<reference evidence="2" key="1">
    <citation type="submission" date="2014-05" db="EMBL/GenBank/DDBJ databases">
        <title>The transcriptome of the halophilic microalga Tetraselmis sp. GSL018 isolated from the Great Salt Lake, Utah.</title>
        <authorList>
            <person name="Jinkerson R.E."/>
            <person name="D'Adamo S."/>
            <person name="Posewitz M.C."/>
        </authorList>
    </citation>
    <scope>NUCLEOTIDE SEQUENCE</scope>
    <source>
        <strain evidence="2">GSL018</strain>
    </source>
</reference>
<evidence type="ECO:0000313" key="2">
    <source>
        <dbReference type="EMBL" id="JAC69776.1"/>
    </source>
</evidence>
<evidence type="ECO:0000256" key="1">
    <source>
        <dbReference type="ARBA" id="ARBA00005361"/>
    </source>
</evidence>
<sequence length="120" mass="13882">MTDAKEFAVEPSFTERFKPNKARQVMQEVLKQKLSGVSYHADNTSNWAREISDEIKSKLKDEGWKRYKFVVQVVIGEQRGQGTRMGCRCFWDNNTDSCAHEVFHNESLFCVAAAYGVYLY</sequence>
<gene>
    <name evidence="2" type="ORF">TSPGSL018_5567</name>
</gene>
<dbReference type="GO" id="GO:0045505">
    <property type="term" value="F:dynein intermediate chain binding"/>
    <property type="evidence" value="ECO:0007669"/>
    <property type="project" value="TreeGrafter"/>
</dbReference>
<protein>
    <submittedName>
        <fullName evidence="2">Tctex1 domain-containing protein 2</fullName>
    </submittedName>
</protein>
<dbReference type="InterPro" id="IPR038586">
    <property type="entry name" value="Tctex-1-like_sf"/>
</dbReference>
<dbReference type="CDD" id="cd21459">
    <property type="entry name" value="DLC-like_TCTEX1D2"/>
    <property type="match status" value="1"/>
</dbReference>